<evidence type="ECO:0000313" key="6">
    <source>
        <dbReference type="Proteomes" id="UP001597343"/>
    </source>
</evidence>
<evidence type="ECO:0000259" key="4">
    <source>
        <dbReference type="Pfam" id="PF17954"/>
    </source>
</evidence>
<keyword evidence="6" id="KW-1185">Reference proteome</keyword>
<proteinExistence type="inferred from homology"/>
<organism evidence="5 6">
    <name type="scientific">Tumebacillus lipolyticus</name>
    <dbReference type="NCBI Taxonomy" id="1280370"/>
    <lineage>
        <taxon>Bacteria</taxon>
        <taxon>Bacillati</taxon>
        <taxon>Bacillota</taxon>
        <taxon>Bacilli</taxon>
        <taxon>Bacillales</taxon>
        <taxon>Alicyclobacillaceae</taxon>
        <taxon>Tumebacillus</taxon>
    </lineage>
</organism>
<dbReference type="CDD" id="cd02910">
    <property type="entry name" value="cupin_Yhhw_N"/>
    <property type="match status" value="1"/>
</dbReference>
<evidence type="ECO:0000256" key="1">
    <source>
        <dbReference type="ARBA" id="ARBA00008416"/>
    </source>
</evidence>
<dbReference type="Proteomes" id="UP001597343">
    <property type="component" value="Unassembled WGS sequence"/>
</dbReference>
<comment type="similarity">
    <text evidence="1 2">Belongs to the pirin family.</text>
</comment>
<dbReference type="Gene3D" id="2.60.120.10">
    <property type="entry name" value="Jelly Rolls"/>
    <property type="match status" value="2"/>
</dbReference>
<dbReference type="EMBL" id="JBHUIO010000002">
    <property type="protein sequence ID" value="MFD2169330.1"/>
    <property type="molecule type" value="Genomic_DNA"/>
</dbReference>
<protein>
    <submittedName>
        <fullName evidence="5">Pirin family protein</fullName>
    </submittedName>
</protein>
<sequence length="236" mass="26379">MIEIYPAASRFTADHGWLKSNFSFSFAEYYDPDNKLFGPLRVFNDDVVQPGNGFGEHPHHEMEIVSIVLQGELQHQDSMGNTEILRPGEVQRMTAGTGIVHSEVNPSATEELSFLQLWFLPSTRGLEPSYEQLAYDVEAMNDRLLPVVSNRPSSEQVALIHQDLTIYLSKLGEKRSLTFEQAPGRLIYLFVIEGELTLNGESMGKRDAARISDVTKLDLAAESGAHFMLIDLPAQP</sequence>
<dbReference type="Pfam" id="PF17954">
    <property type="entry name" value="Pirin_C_2"/>
    <property type="match status" value="1"/>
</dbReference>
<evidence type="ECO:0000256" key="2">
    <source>
        <dbReference type="RuleBase" id="RU003457"/>
    </source>
</evidence>
<reference evidence="6" key="1">
    <citation type="journal article" date="2019" name="Int. J. Syst. Evol. Microbiol.">
        <title>The Global Catalogue of Microorganisms (GCM) 10K type strain sequencing project: providing services to taxonomists for standard genome sequencing and annotation.</title>
        <authorList>
            <consortium name="The Broad Institute Genomics Platform"/>
            <consortium name="The Broad Institute Genome Sequencing Center for Infectious Disease"/>
            <person name="Wu L."/>
            <person name="Ma J."/>
        </authorList>
    </citation>
    <scope>NUCLEOTIDE SEQUENCE [LARGE SCALE GENOMIC DNA]</scope>
    <source>
        <strain evidence="6">CGMCC 1.13574</strain>
    </source>
</reference>
<name>A0ABW4ZUE2_9BACL</name>
<dbReference type="InterPro" id="IPR014710">
    <property type="entry name" value="RmlC-like_jellyroll"/>
</dbReference>
<evidence type="ECO:0000259" key="3">
    <source>
        <dbReference type="Pfam" id="PF02678"/>
    </source>
</evidence>
<dbReference type="InterPro" id="IPR012093">
    <property type="entry name" value="Pirin"/>
</dbReference>
<dbReference type="InterPro" id="IPR003829">
    <property type="entry name" value="Pirin_N_dom"/>
</dbReference>
<comment type="caution">
    <text evidence="5">The sequence shown here is derived from an EMBL/GenBank/DDBJ whole genome shotgun (WGS) entry which is preliminary data.</text>
</comment>
<dbReference type="InterPro" id="IPR041602">
    <property type="entry name" value="Quercetinase_C"/>
</dbReference>
<dbReference type="SUPFAM" id="SSF51182">
    <property type="entry name" value="RmlC-like cupins"/>
    <property type="match status" value="1"/>
</dbReference>
<dbReference type="PIRSF" id="PIRSF006232">
    <property type="entry name" value="Pirin"/>
    <property type="match status" value="1"/>
</dbReference>
<dbReference type="PANTHER" id="PTHR43212">
    <property type="entry name" value="QUERCETIN 2,3-DIOXYGENASE"/>
    <property type="match status" value="1"/>
</dbReference>
<feature type="domain" description="Pirin N-terminal" evidence="3">
    <location>
        <begin position="12"/>
        <end position="118"/>
    </location>
</feature>
<gene>
    <name evidence="5" type="ORF">ACFSOY_04750</name>
</gene>
<dbReference type="InterPro" id="IPR011051">
    <property type="entry name" value="RmlC_Cupin_sf"/>
</dbReference>
<dbReference type="Pfam" id="PF02678">
    <property type="entry name" value="Pirin"/>
    <property type="match status" value="1"/>
</dbReference>
<evidence type="ECO:0000313" key="5">
    <source>
        <dbReference type="EMBL" id="MFD2169330.1"/>
    </source>
</evidence>
<dbReference type="RefSeq" id="WP_386044374.1">
    <property type="nucleotide sequence ID" value="NZ_JBHUIO010000002.1"/>
</dbReference>
<dbReference type="PANTHER" id="PTHR43212:SF3">
    <property type="entry name" value="QUERCETIN 2,3-DIOXYGENASE"/>
    <property type="match status" value="1"/>
</dbReference>
<accession>A0ABW4ZUE2</accession>
<feature type="domain" description="Quercetin 2,3-dioxygenase C-terminal cupin" evidence="4">
    <location>
        <begin position="148"/>
        <end position="232"/>
    </location>
</feature>